<gene>
    <name evidence="1" type="ORF">E2C01_057668</name>
</gene>
<name>A0A5B7H0Z6_PORTR</name>
<dbReference type="Proteomes" id="UP000324222">
    <property type="component" value="Unassembled WGS sequence"/>
</dbReference>
<evidence type="ECO:0000313" key="2">
    <source>
        <dbReference type="Proteomes" id="UP000324222"/>
    </source>
</evidence>
<accession>A0A5B7H0Z6</accession>
<proteinExistence type="predicted"/>
<organism evidence="1 2">
    <name type="scientific">Portunus trituberculatus</name>
    <name type="common">Swimming crab</name>
    <name type="synonym">Neptunus trituberculatus</name>
    <dbReference type="NCBI Taxonomy" id="210409"/>
    <lineage>
        <taxon>Eukaryota</taxon>
        <taxon>Metazoa</taxon>
        <taxon>Ecdysozoa</taxon>
        <taxon>Arthropoda</taxon>
        <taxon>Crustacea</taxon>
        <taxon>Multicrustacea</taxon>
        <taxon>Malacostraca</taxon>
        <taxon>Eumalacostraca</taxon>
        <taxon>Eucarida</taxon>
        <taxon>Decapoda</taxon>
        <taxon>Pleocyemata</taxon>
        <taxon>Brachyura</taxon>
        <taxon>Eubrachyura</taxon>
        <taxon>Portunoidea</taxon>
        <taxon>Portunidae</taxon>
        <taxon>Portuninae</taxon>
        <taxon>Portunus</taxon>
    </lineage>
</organism>
<comment type="caution">
    <text evidence="1">The sequence shown here is derived from an EMBL/GenBank/DDBJ whole genome shotgun (WGS) entry which is preliminary data.</text>
</comment>
<protein>
    <submittedName>
        <fullName evidence="1">Uncharacterized protein</fullName>
    </submittedName>
</protein>
<dbReference type="AlphaFoldDB" id="A0A5B7H0Z6"/>
<keyword evidence="2" id="KW-1185">Reference proteome</keyword>
<evidence type="ECO:0000313" key="1">
    <source>
        <dbReference type="EMBL" id="MPC63569.1"/>
    </source>
</evidence>
<dbReference type="EMBL" id="VSRR010020981">
    <property type="protein sequence ID" value="MPC63569.1"/>
    <property type="molecule type" value="Genomic_DNA"/>
</dbReference>
<reference evidence="1 2" key="1">
    <citation type="submission" date="2019-05" db="EMBL/GenBank/DDBJ databases">
        <title>Another draft genome of Portunus trituberculatus and its Hox gene families provides insights of decapod evolution.</title>
        <authorList>
            <person name="Jeong J.-H."/>
            <person name="Song I."/>
            <person name="Kim S."/>
            <person name="Choi T."/>
            <person name="Kim D."/>
            <person name="Ryu S."/>
            <person name="Kim W."/>
        </authorList>
    </citation>
    <scope>NUCLEOTIDE SEQUENCE [LARGE SCALE GENOMIC DNA]</scope>
    <source>
        <tissue evidence="1">Muscle</tissue>
    </source>
</reference>
<sequence>MPKAKERSQEGCAPVGILEEHVWEVLFSFRPLVTQAILLIVVPILEPISPPKLIFGVTTWNLGIMVTCNFKPLDKWHSFKAVCGGIRT</sequence>